<reference evidence="2" key="1">
    <citation type="submission" date="2020-03" db="EMBL/GenBank/DDBJ databases">
        <authorList>
            <person name="Weist P."/>
        </authorList>
    </citation>
    <scope>NUCLEOTIDE SEQUENCE</scope>
</reference>
<feature type="region of interest" description="Disordered" evidence="1">
    <location>
        <begin position="79"/>
        <end position="102"/>
    </location>
</feature>
<dbReference type="EMBL" id="CADEAL010004356">
    <property type="protein sequence ID" value="CAB1457763.1"/>
    <property type="molecule type" value="Genomic_DNA"/>
</dbReference>
<comment type="caution">
    <text evidence="2">The sequence shown here is derived from an EMBL/GenBank/DDBJ whole genome shotgun (WGS) entry which is preliminary data.</text>
</comment>
<name>A0A9N7VYX8_PLEPL</name>
<organism evidence="2 3">
    <name type="scientific">Pleuronectes platessa</name>
    <name type="common">European plaice</name>
    <dbReference type="NCBI Taxonomy" id="8262"/>
    <lineage>
        <taxon>Eukaryota</taxon>
        <taxon>Metazoa</taxon>
        <taxon>Chordata</taxon>
        <taxon>Craniata</taxon>
        <taxon>Vertebrata</taxon>
        <taxon>Euteleostomi</taxon>
        <taxon>Actinopterygii</taxon>
        <taxon>Neopterygii</taxon>
        <taxon>Teleostei</taxon>
        <taxon>Neoteleostei</taxon>
        <taxon>Acanthomorphata</taxon>
        <taxon>Carangaria</taxon>
        <taxon>Pleuronectiformes</taxon>
        <taxon>Pleuronectoidei</taxon>
        <taxon>Pleuronectidae</taxon>
        <taxon>Pleuronectes</taxon>
    </lineage>
</organism>
<evidence type="ECO:0000313" key="2">
    <source>
        <dbReference type="EMBL" id="CAB1457763.1"/>
    </source>
</evidence>
<proteinExistence type="predicted"/>
<accession>A0A9N7VYX8</accession>
<sequence length="207" mass="22737">MKEKPQPSDTLSAVGLKMATFASLCKNHGNDKKGSMQLTGRSFETSLCSSYDHAALDGGVSPPAAPHWAELGSTSTADLHSYTPTGKDGSLRQAPRLPHKQRGAAAVRTNHQGRVEVVQASDQNPPDLETFQTHPDVRRHLVWIQNLLERTYPHLGWEHVWIILEELESVAAGSGVLLELFVWEPPWVVEGQQLRPKGNSSHICPVS</sequence>
<dbReference type="AlphaFoldDB" id="A0A9N7VYX8"/>
<evidence type="ECO:0000313" key="3">
    <source>
        <dbReference type="Proteomes" id="UP001153269"/>
    </source>
</evidence>
<gene>
    <name evidence="2" type="ORF">PLEPLA_LOCUS45590</name>
</gene>
<evidence type="ECO:0000256" key="1">
    <source>
        <dbReference type="SAM" id="MobiDB-lite"/>
    </source>
</evidence>
<protein>
    <submittedName>
        <fullName evidence="2">Uncharacterized protein</fullName>
    </submittedName>
</protein>
<dbReference type="Proteomes" id="UP001153269">
    <property type="component" value="Unassembled WGS sequence"/>
</dbReference>
<keyword evidence="3" id="KW-1185">Reference proteome</keyword>